<dbReference type="EMBL" id="JABFDB010000019">
    <property type="protein sequence ID" value="NYZ22534.1"/>
    <property type="molecule type" value="Genomic_DNA"/>
</dbReference>
<evidence type="ECO:0000313" key="3">
    <source>
        <dbReference type="EMBL" id="NYZ22534.1"/>
    </source>
</evidence>
<reference evidence="3 4" key="1">
    <citation type="submission" date="2020-05" db="EMBL/GenBank/DDBJ databases">
        <title>Azospirillum oleiclasticum sp. nov, a nitrogen-fixing and heavy crude oil-emulsifying bacterium isolated from the crude oil of Yumen Oilfield.</title>
        <authorList>
            <person name="Wu D."/>
            <person name="Cai M."/>
            <person name="Zhang X."/>
        </authorList>
    </citation>
    <scope>NUCLEOTIDE SEQUENCE [LARGE SCALE GENOMIC DNA]</scope>
    <source>
        <strain evidence="3 4">ROY-1-1-2</strain>
    </source>
</reference>
<comment type="cofactor">
    <cofactor evidence="1">
        <name>Fe(2+)</name>
        <dbReference type="ChEBI" id="CHEBI:29033"/>
    </cofactor>
</comment>
<dbReference type="InterPro" id="IPR008775">
    <property type="entry name" value="Phytyl_CoA_dOase-like"/>
</dbReference>
<feature type="region of interest" description="Disordered" evidence="2">
    <location>
        <begin position="271"/>
        <end position="290"/>
    </location>
</feature>
<keyword evidence="3" id="KW-0223">Dioxygenase</keyword>
<comment type="caution">
    <text evidence="3">The sequence shown here is derived from an EMBL/GenBank/DDBJ whole genome shotgun (WGS) entry which is preliminary data.</text>
</comment>
<dbReference type="PANTHER" id="PTHR20883">
    <property type="entry name" value="PHYTANOYL-COA DIOXYGENASE DOMAIN CONTAINING 1"/>
    <property type="match status" value="1"/>
</dbReference>
<dbReference type="Gene3D" id="2.60.120.620">
    <property type="entry name" value="q2cbj1_9rhob like domain"/>
    <property type="match status" value="1"/>
</dbReference>
<evidence type="ECO:0000256" key="1">
    <source>
        <dbReference type="ARBA" id="ARBA00001954"/>
    </source>
</evidence>
<dbReference type="Proteomes" id="UP000584642">
    <property type="component" value="Unassembled WGS sequence"/>
</dbReference>
<gene>
    <name evidence="3" type="ORF">HND93_22725</name>
</gene>
<dbReference type="RefSeq" id="WP_180284305.1">
    <property type="nucleotide sequence ID" value="NZ_JABFDB010000019.1"/>
</dbReference>
<proteinExistence type="predicted"/>
<keyword evidence="4" id="KW-1185">Reference proteome</keyword>
<sequence>MAMARSPLALTPDQIAAYNRDGFVVARGMFSPQEVELIRRSAEEDDALKSAAYFRSDSTGSRTRMTVWNEPGDDIFGLFSRSARIVDSMESLIGEEVYHYNSKLNAKDPQVGGAWEWHQDYGYWYASGCLFPRMATCILALDPSTRENGCLQVLRGAHECGRIDHMLSGKQVSCDPRRMEHLLERLERVHVEQEPGDVLFFHANMPHASDANASDKRRWVLISCYNGRSNSPVIAHHHPAYTPLSKVDDGAILAAGVRPSDRGKVFVERPYNPLEDAERDRQAAMAAGSD</sequence>
<evidence type="ECO:0000256" key="2">
    <source>
        <dbReference type="SAM" id="MobiDB-lite"/>
    </source>
</evidence>
<keyword evidence="3" id="KW-0560">Oxidoreductase</keyword>
<dbReference type="GO" id="GO:0051213">
    <property type="term" value="F:dioxygenase activity"/>
    <property type="evidence" value="ECO:0007669"/>
    <property type="project" value="UniProtKB-KW"/>
</dbReference>
<dbReference type="PANTHER" id="PTHR20883:SF48">
    <property type="entry name" value="ECTOINE DIOXYGENASE"/>
    <property type="match status" value="1"/>
</dbReference>
<dbReference type="Pfam" id="PF05721">
    <property type="entry name" value="PhyH"/>
    <property type="match status" value="1"/>
</dbReference>
<name>A0ABX2THM1_9PROT</name>
<accession>A0ABX2THM1</accession>
<dbReference type="SUPFAM" id="SSF51197">
    <property type="entry name" value="Clavaminate synthase-like"/>
    <property type="match status" value="1"/>
</dbReference>
<protein>
    <submittedName>
        <fullName evidence="3">Phytanoyl-CoA dioxygenase family protein</fullName>
    </submittedName>
</protein>
<organism evidence="3 4">
    <name type="scientific">Azospirillum oleiclasticum</name>
    <dbReference type="NCBI Taxonomy" id="2735135"/>
    <lineage>
        <taxon>Bacteria</taxon>
        <taxon>Pseudomonadati</taxon>
        <taxon>Pseudomonadota</taxon>
        <taxon>Alphaproteobacteria</taxon>
        <taxon>Rhodospirillales</taxon>
        <taxon>Azospirillaceae</taxon>
        <taxon>Azospirillum</taxon>
    </lineage>
</organism>
<evidence type="ECO:0000313" key="4">
    <source>
        <dbReference type="Proteomes" id="UP000584642"/>
    </source>
</evidence>